<accession>S7V6W4</accession>
<dbReference type="GO" id="GO:0016020">
    <property type="term" value="C:membrane"/>
    <property type="evidence" value="ECO:0007669"/>
    <property type="project" value="TreeGrafter"/>
</dbReference>
<dbReference type="PATRIC" id="fig|1121405.3.peg.2032"/>
<dbReference type="Gene3D" id="3.40.50.720">
    <property type="entry name" value="NAD(P)-binding Rossmann-like Domain"/>
    <property type="match status" value="1"/>
</dbReference>
<gene>
    <name evidence="3" type="ORF">dsmv_2398</name>
</gene>
<dbReference type="PRINTS" id="PR00081">
    <property type="entry name" value="GDHRDH"/>
</dbReference>
<dbReference type="OrthoDB" id="5419864at2"/>
<evidence type="ECO:0000313" key="4">
    <source>
        <dbReference type="Proteomes" id="UP000014977"/>
    </source>
</evidence>
<comment type="caution">
    <text evidence="3">The sequence shown here is derived from an EMBL/GenBank/DDBJ whole genome shotgun (WGS) entry which is preliminary data.</text>
</comment>
<dbReference type="Pfam" id="PF00106">
    <property type="entry name" value="adh_short"/>
    <property type="match status" value="1"/>
</dbReference>
<organism evidence="3 4">
    <name type="scientific">Desulfococcus multivorans DSM 2059</name>
    <dbReference type="NCBI Taxonomy" id="1121405"/>
    <lineage>
        <taxon>Bacteria</taxon>
        <taxon>Pseudomonadati</taxon>
        <taxon>Thermodesulfobacteriota</taxon>
        <taxon>Desulfobacteria</taxon>
        <taxon>Desulfobacterales</taxon>
        <taxon>Desulfococcaceae</taxon>
        <taxon>Desulfococcus</taxon>
    </lineage>
</organism>
<dbReference type="EMBL" id="ATHJ01000084">
    <property type="protein sequence ID" value="EPR40263.1"/>
    <property type="molecule type" value="Genomic_DNA"/>
</dbReference>
<name>S7V6W4_DESML</name>
<dbReference type="PANTHER" id="PTHR44196:SF1">
    <property type="entry name" value="DEHYDROGENASE_REDUCTASE SDR FAMILY MEMBER 7B"/>
    <property type="match status" value="1"/>
</dbReference>
<dbReference type="InterPro" id="IPR002347">
    <property type="entry name" value="SDR_fam"/>
</dbReference>
<protein>
    <submittedName>
        <fullName evidence="3">Short-chain dehydrogenase/reductase SDR</fullName>
    </submittedName>
</protein>
<dbReference type="Proteomes" id="UP000014977">
    <property type="component" value="Unassembled WGS sequence"/>
</dbReference>
<sequence>MKILITGATSGIGRQLALDYHGEGHEVWAIGRNQQALSELEAKGIHTGKVDLTDRKNSLEWFASLESLDLAVLSAGTCEYIDLPDFDSELVARVMRHNVESMAVSIQGVLPLLRKGTRPHLVGIGSAAAYLPLHRAEAYGASKAAVAYMMETLRIDLYKEKIDVSLVCPGFVKTPLTDRNDFPMPFRISVEEAGRHIRDGIARRKLEIHFPKRFTCILKMLNFLPRSLLLRLAQRMVRK</sequence>
<dbReference type="PROSITE" id="PS00061">
    <property type="entry name" value="ADH_SHORT"/>
    <property type="match status" value="1"/>
</dbReference>
<reference evidence="3 4" key="1">
    <citation type="journal article" date="2013" name="Genome Announc.">
        <title>Draft genome sequences for three mercury-methylating, sulfate-reducing bacteria.</title>
        <authorList>
            <person name="Brown S.D."/>
            <person name="Hurt R.A.Jr."/>
            <person name="Gilmour C.C."/>
            <person name="Elias D.A."/>
        </authorList>
    </citation>
    <scope>NUCLEOTIDE SEQUENCE [LARGE SCALE GENOMIC DNA]</scope>
    <source>
        <strain evidence="3 4">DSM 2059</strain>
    </source>
</reference>
<dbReference type="RefSeq" id="WP_020877155.1">
    <property type="nucleotide sequence ID" value="NZ_ATHJ01000084.1"/>
</dbReference>
<dbReference type="STRING" id="897.B2D07_18435"/>
<dbReference type="AlphaFoldDB" id="S7V6W4"/>
<proteinExistence type="inferred from homology"/>
<dbReference type="InterPro" id="IPR020904">
    <property type="entry name" value="Sc_DH/Rdtase_CS"/>
</dbReference>
<evidence type="ECO:0000256" key="2">
    <source>
        <dbReference type="ARBA" id="ARBA00023002"/>
    </source>
</evidence>
<dbReference type="GO" id="GO:0016491">
    <property type="term" value="F:oxidoreductase activity"/>
    <property type="evidence" value="ECO:0007669"/>
    <property type="project" value="UniProtKB-KW"/>
</dbReference>
<keyword evidence="2" id="KW-0560">Oxidoreductase</keyword>
<dbReference type="eggNOG" id="COG0300">
    <property type="taxonomic scope" value="Bacteria"/>
</dbReference>
<keyword evidence="4" id="KW-1185">Reference proteome</keyword>
<evidence type="ECO:0000313" key="3">
    <source>
        <dbReference type="EMBL" id="EPR40263.1"/>
    </source>
</evidence>
<evidence type="ECO:0000256" key="1">
    <source>
        <dbReference type="ARBA" id="ARBA00006484"/>
    </source>
</evidence>
<dbReference type="PANTHER" id="PTHR44196">
    <property type="entry name" value="DEHYDROGENASE/REDUCTASE SDR FAMILY MEMBER 7B"/>
    <property type="match status" value="1"/>
</dbReference>
<dbReference type="SUPFAM" id="SSF51735">
    <property type="entry name" value="NAD(P)-binding Rossmann-fold domains"/>
    <property type="match status" value="1"/>
</dbReference>
<comment type="similarity">
    <text evidence="1">Belongs to the short-chain dehydrogenases/reductases (SDR) family.</text>
</comment>
<dbReference type="InterPro" id="IPR036291">
    <property type="entry name" value="NAD(P)-bd_dom_sf"/>
</dbReference>